<dbReference type="GO" id="GO:0016301">
    <property type="term" value="F:kinase activity"/>
    <property type="evidence" value="ECO:0007669"/>
    <property type="project" value="UniProtKB-KW"/>
</dbReference>
<sequence>MNKAVSSEQKPLDVICLGRVAVDLYGQQIGSRLEDMTTFAKYLGDRQAMLPTARPFRDYVPLCWPASAMSIWDVSFVKN</sequence>
<dbReference type="EMBL" id="LR134142">
    <property type="protein sequence ID" value="VEA09431.1"/>
    <property type="molecule type" value="Genomic_DNA"/>
</dbReference>
<evidence type="ECO:0000313" key="5">
    <source>
        <dbReference type="EMBL" id="VEA09431.1"/>
    </source>
</evidence>
<keyword evidence="3 5" id="KW-0418">Kinase</keyword>
<protein>
    <submittedName>
        <fullName evidence="5">Carbohydrate kinase</fullName>
    </submittedName>
</protein>
<gene>
    <name evidence="5" type="ORF">NCTC7406_04671</name>
</gene>
<name>A0A447P1I8_SALET</name>
<evidence type="ECO:0000313" key="6">
    <source>
        <dbReference type="Proteomes" id="UP000276345"/>
    </source>
</evidence>
<keyword evidence="4" id="KW-0067">ATP-binding</keyword>
<evidence type="ECO:0000256" key="3">
    <source>
        <dbReference type="ARBA" id="ARBA00022777"/>
    </source>
</evidence>
<dbReference type="InterPro" id="IPR023314">
    <property type="entry name" value="Myo_inos_IolC-like_sf"/>
</dbReference>
<accession>A0A447P1I8</accession>
<dbReference type="GO" id="GO:0005524">
    <property type="term" value="F:ATP binding"/>
    <property type="evidence" value="ECO:0007669"/>
    <property type="project" value="UniProtKB-KW"/>
</dbReference>
<evidence type="ECO:0000256" key="4">
    <source>
        <dbReference type="ARBA" id="ARBA00022840"/>
    </source>
</evidence>
<keyword evidence="2" id="KW-0547">Nucleotide-binding</keyword>
<proteinExistence type="predicted"/>
<dbReference type="Gene3D" id="2.20.150.10">
    <property type="entry name" value="putative 5-dehydro-2- deoxygluconokinase"/>
    <property type="match status" value="1"/>
</dbReference>
<organism evidence="5 6">
    <name type="scientific">Salmonella enterica subsp. enterica serovar Sanjuan</name>
    <dbReference type="NCBI Taxonomy" id="1160765"/>
    <lineage>
        <taxon>Bacteria</taxon>
        <taxon>Pseudomonadati</taxon>
        <taxon>Pseudomonadota</taxon>
        <taxon>Gammaproteobacteria</taxon>
        <taxon>Enterobacterales</taxon>
        <taxon>Enterobacteriaceae</taxon>
        <taxon>Salmonella</taxon>
    </lineage>
</organism>
<evidence type="ECO:0000256" key="1">
    <source>
        <dbReference type="ARBA" id="ARBA00022679"/>
    </source>
</evidence>
<evidence type="ECO:0000256" key="2">
    <source>
        <dbReference type="ARBA" id="ARBA00022741"/>
    </source>
</evidence>
<dbReference type="AlphaFoldDB" id="A0A447P1I8"/>
<dbReference type="Proteomes" id="UP000276345">
    <property type="component" value="Chromosome"/>
</dbReference>
<keyword evidence="1" id="KW-0808">Transferase</keyword>
<reference evidence="5 6" key="1">
    <citation type="submission" date="2018-12" db="EMBL/GenBank/DDBJ databases">
        <authorList>
            <consortium name="Pathogen Informatics"/>
        </authorList>
    </citation>
    <scope>NUCLEOTIDE SEQUENCE [LARGE SCALE GENOMIC DNA]</scope>
    <source>
        <strain evidence="5 6">NCTC7406</strain>
    </source>
</reference>